<dbReference type="InterPro" id="IPR011330">
    <property type="entry name" value="Glyco_hydro/deAcase_b/a-brl"/>
</dbReference>
<comment type="caution">
    <text evidence="3">The sequence shown here is derived from an EMBL/GenBank/DDBJ whole genome shotgun (WGS) entry which is preliminary data.</text>
</comment>
<keyword evidence="3" id="KW-0378">Hydrolase</keyword>
<feature type="chain" id="PRO_5039574717" evidence="1">
    <location>
        <begin position="23"/>
        <end position="250"/>
    </location>
</feature>
<dbReference type="AlphaFoldDB" id="A0A1V4IBY8"/>
<reference evidence="3 4" key="1">
    <citation type="submission" date="2017-03" db="EMBL/GenBank/DDBJ databases">
        <title>Genome sequence of Clostridium oryzae DSM 28571.</title>
        <authorList>
            <person name="Poehlein A."/>
            <person name="Daniel R."/>
        </authorList>
    </citation>
    <scope>NUCLEOTIDE SEQUENCE [LARGE SCALE GENOMIC DNA]</scope>
    <source>
        <strain evidence="3 4">DSM 28571</strain>
    </source>
</reference>
<dbReference type="PANTHER" id="PTHR10587:SF78">
    <property type="entry name" value="PEPTIDOGLYCAN-N-ACETYLMURAMIC ACID DEACETYLASE PDAA"/>
    <property type="match status" value="1"/>
</dbReference>
<sequence length="250" mass="29011">MKFKILCSSLIPLILAVLLPNTNELNWYTIPNNNGVPPTMPGEIEELVKENSAYYVGDRTKKELYLTFDEGYENGYTSPVLDTLKKQNVKAAFFVVKPYIDTNKELVNRMAKEGHLVCNHSWHHPSMAKISDMDKFTSELREVENTYKETTGLEMPKFFRPPMGKYSELSLNYTKQLGYKTIFWSMAYFDWDVNKQPDKQQAMEKLLKRTHNGSIILLHTVSKTNAEILHELINKWKAEGYTFKTLNELP</sequence>
<dbReference type="PROSITE" id="PS51677">
    <property type="entry name" value="NODB"/>
    <property type="match status" value="1"/>
</dbReference>
<dbReference type="InterPro" id="IPR014235">
    <property type="entry name" value="Spore_PdaA"/>
</dbReference>
<keyword evidence="4" id="KW-1185">Reference proteome</keyword>
<evidence type="ECO:0000313" key="3">
    <source>
        <dbReference type="EMBL" id="OPJ57501.1"/>
    </source>
</evidence>
<organism evidence="3 4">
    <name type="scientific">Clostridium oryzae</name>
    <dbReference type="NCBI Taxonomy" id="1450648"/>
    <lineage>
        <taxon>Bacteria</taxon>
        <taxon>Bacillati</taxon>
        <taxon>Bacillota</taxon>
        <taxon>Clostridia</taxon>
        <taxon>Eubacteriales</taxon>
        <taxon>Clostridiaceae</taxon>
        <taxon>Clostridium</taxon>
    </lineage>
</organism>
<dbReference type="InterPro" id="IPR002509">
    <property type="entry name" value="NODB_dom"/>
</dbReference>
<dbReference type="OrthoDB" id="9812065at2"/>
<dbReference type="InterPro" id="IPR050248">
    <property type="entry name" value="Polysacc_deacetylase_ArnD"/>
</dbReference>
<dbReference type="GO" id="GO:0005975">
    <property type="term" value="P:carbohydrate metabolic process"/>
    <property type="evidence" value="ECO:0007669"/>
    <property type="project" value="InterPro"/>
</dbReference>
<dbReference type="STRING" id="1450648.CLORY_40710"/>
<dbReference type="Gene3D" id="3.20.20.370">
    <property type="entry name" value="Glycoside hydrolase/deacetylase"/>
    <property type="match status" value="1"/>
</dbReference>
<evidence type="ECO:0000259" key="2">
    <source>
        <dbReference type="PROSITE" id="PS51677"/>
    </source>
</evidence>
<dbReference type="Proteomes" id="UP000190080">
    <property type="component" value="Unassembled WGS sequence"/>
</dbReference>
<dbReference type="PANTHER" id="PTHR10587">
    <property type="entry name" value="GLYCOSYL TRANSFERASE-RELATED"/>
    <property type="match status" value="1"/>
</dbReference>
<dbReference type="NCBIfam" id="TIGR02884">
    <property type="entry name" value="spore_pdaA"/>
    <property type="match status" value="1"/>
</dbReference>
<dbReference type="Pfam" id="PF01522">
    <property type="entry name" value="Polysacc_deac_1"/>
    <property type="match status" value="1"/>
</dbReference>
<keyword evidence="1" id="KW-0732">Signal</keyword>
<dbReference type="SUPFAM" id="SSF88713">
    <property type="entry name" value="Glycoside hydrolase/deacetylase"/>
    <property type="match status" value="1"/>
</dbReference>
<dbReference type="RefSeq" id="WP_079427972.1">
    <property type="nucleotide sequence ID" value="NZ_MZGV01000082.1"/>
</dbReference>
<protein>
    <submittedName>
        <fullName evidence="3">Peptidoglycan-N-acetylmuramic acid deacetylase PdaA</fullName>
        <ecNumber evidence="3">3.5.1.-</ecNumber>
    </submittedName>
</protein>
<feature type="signal peptide" evidence="1">
    <location>
        <begin position="1"/>
        <end position="22"/>
    </location>
</feature>
<dbReference type="CDD" id="cd10948">
    <property type="entry name" value="CE4_BsPdaA_like"/>
    <property type="match status" value="1"/>
</dbReference>
<evidence type="ECO:0000313" key="4">
    <source>
        <dbReference type="Proteomes" id="UP000190080"/>
    </source>
</evidence>
<dbReference type="GO" id="GO:0016810">
    <property type="term" value="F:hydrolase activity, acting on carbon-nitrogen (but not peptide) bonds"/>
    <property type="evidence" value="ECO:0007669"/>
    <property type="project" value="InterPro"/>
</dbReference>
<gene>
    <name evidence="3" type="primary">pdaA_1</name>
    <name evidence="3" type="ORF">CLORY_40710</name>
</gene>
<feature type="domain" description="NodB homology" evidence="2">
    <location>
        <begin position="62"/>
        <end position="244"/>
    </location>
</feature>
<proteinExistence type="predicted"/>
<dbReference type="EMBL" id="MZGV01000082">
    <property type="protein sequence ID" value="OPJ57501.1"/>
    <property type="molecule type" value="Genomic_DNA"/>
</dbReference>
<name>A0A1V4IBY8_9CLOT</name>
<dbReference type="GO" id="GO:0016020">
    <property type="term" value="C:membrane"/>
    <property type="evidence" value="ECO:0007669"/>
    <property type="project" value="TreeGrafter"/>
</dbReference>
<accession>A0A1V4IBY8</accession>
<dbReference type="EC" id="3.5.1.-" evidence="3"/>
<evidence type="ECO:0000256" key="1">
    <source>
        <dbReference type="SAM" id="SignalP"/>
    </source>
</evidence>